<dbReference type="EMBL" id="NMTV01000019">
    <property type="protein sequence ID" value="PDX73496.1"/>
    <property type="molecule type" value="Genomic_DNA"/>
</dbReference>
<reference evidence="2" key="2">
    <citation type="submission" date="2017-07" db="EMBL/GenBank/DDBJ databases">
        <authorList>
            <person name="Sun Z.S."/>
            <person name="Albrecht U."/>
            <person name="Echele G."/>
            <person name="Lee C.C."/>
        </authorList>
    </citation>
    <scope>NUCLEOTIDE SEQUENCE</scope>
    <source>
        <strain evidence="2">CNCM I 4546</strain>
    </source>
</reference>
<feature type="signal peptide" evidence="1">
    <location>
        <begin position="1"/>
        <end position="26"/>
    </location>
</feature>
<keyword evidence="1" id="KW-0732">Signal</keyword>
<evidence type="ECO:0000313" key="2">
    <source>
        <dbReference type="EMBL" id="PDX73496.1"/>
    </source>
</evidence>
<evidence type="ECO:0000313" key="5">
    <source>
        <dbReference type="Proteomes" id="UP000260733"/>
    </source>
</evidence>
<organism evidence="2 4">
    <name type="scientific">Faecalibacterium prausnitzii</name>
    <dbReference type="NCBI Taxonomy" id="853"/>
    <lineage>
        <taxon>Bacteria</taxon>
        <taxon>Bacillati</taxon>
        <taxon>Bacillota</taxon>
        <taxon>Clostridia</taxon>
        <taxon>Eubacteriales</taxon>
        <taxon>Oscillospiraceae</taxon>
        <taxon>Faecalibacterium</taxon>
    </lineage>
</organism>
<dbReference type="RefSeq" id="WP_097782549.1">
    <property type="nucleotide sequence ID" value="NZ_BNEV01000081.1"/>
</dbReference>
<evidence type="ECO:0000313" key="3">
    <source>
        <dbReference type="EMBL" id="RGC18825.1"/>
    </source>
</evidence>
<dbReference type="Proteomes" id="UP000219901">
    <property type="component" value="Unassembled WGS sequence"/>
</dbReference>
<accession>A0A2A7A315</accession>
<evidence type="ECO:0000313" key="4">
    <source>
        <dbReference type="Proteomes" id="UP000219901"/>
    </source>
</evidence>
<dbReference type="AlphaFoldDB" id="A0A2A7A315"/>
<reference evidence="3 5" key="3">
    <citation type="submission" date="2018-08" db="EMBL/GenBank/DDBJ databases">
        <title>A genome reference for cultivated species of the human gut microbiota.</title>
        <authorList>
            <person name="Zou Y."/>
            <person name="Xue W."/>
            <person name="Luo G."/>
        </authorList>
    </citation>
    <scope>NUCLEOTIDE SEQUENCE [LARGE SCALE GENOMIC DNA]</scope>
    <source>
        <strain evidence="3 5">AM37-13AC</strain>
    </source>
</reference>
<sequence length="278" mass="30079">MRLKKVFAGALAAAMLVCAVAVPAFAAEEVEQENGLTSSYVQMNIPYADFYKAAGVDNASEIDAVTSATKNKTRAGNLAGGSYHVNADGTDITGVSFPVKVLTPWALKNAKQVTDADSYDITVTLKGKESTTTYTGADALFENESYAYYKLSETPAYYITAWYNLLSGKWEFGKVHATETTVEGTTVELNTNGHHTTYEMKLSGFDLDYKANKVYGVVLTTADGSEYGLHHVTNIWHGTKLGFNADDPYFASIIGKTITQITFYAADGVYVLPVNVAL</sequence>
<evidence type="ECO:0000256" key="1">
    <source>
        <dbReference type="SAM" id="SignalP"/>
    </source>
</evidence>
<name>A0A2A7A315_9FIRM</name>
<dbReference type="Proteomes" id="UP000260733">
    <property type="component" value="Unassembled WGS sequence"/>
</dbReference>
<feature type="chain" id="PRO_5036036077" evidence="1">
    <location>
        <begin position="27"/>
        <end position="278"/>
    </location>
</feature>
<gene>
    <name evidence="2" type="ORF">CGS55_02610</name>
    <name evidence="3" type="ORF">DW855_08290</name>
</gene>
<proteinExistence type="predicted"/>
<protein>
    <submittedName>
        <fullName evidence="2">Uncharacterized protein</fullName>
    </submittedName>
</protein>
<dbReference type="EMBL" id="QVFB01000011">
    <property type="protein sequence ID" value="RGC18825.1"/>
    <property type="molecule type" value="Genomic_DNA"/>
</dbReference>
<comment type="caution">
    <text evidence="2">The sequence shown here is derived from an EMBL/GenBank/DDBJ whole genome shotgun (WGS) entry which is preliminary data.</text>
</comment>
<reference evidence="2 4" key="1">
    <citation type="journal article" date="2017" name="Front. Microbiol.">
        <title>New Insights into the Diversity of the Genus Faecalibacterium.</title>
        <authorList>
            <person name="Benevides L."/>
            <person name="Burman S."/>
            <person name="Martin R."/>
            <person name="Robert V."/>
            <person name="Thomas M."/>
            <person name="Miquel S."/>
            <person name="Chain F."/>
            <person name="Sokol H."/>
            <person name="Bermudez-Humaran L.G."/>
            <person name="Morrison M."/>
            <person name="Langella P."/>
            <person name="Azevedo V.A."/>
            <person name="Chatel J.M."/>
            <person name="Soares S."/>
        </authorList>
    </citation>
    <scope>NUCLEOTIDE SEQUENCE [LARGE SCALE GENOMIC DNA]</scope>
    <source>
        <strain evidence="2 4">CNCM I 4546</strain>
    </source>
</reference>